<organism evidence="3 4">
    <name type="scientific">Ibidorhyncha struthersii</name>
    <dbReference type="NCBI Taxonomy" id="425643"/>
    <lineage>
        <taxon>Eukaryota</taxon>
        <taxon>Metazoa</taxon>
        <taxon>Chordata</taxon>
        <taxon>Craniata</taxon>
        <taxon>Vertebrata</taxon>
        <taxon>Euteleostomi</taxon>
        <taxon>Archelosauria</taxon>
        <taxon>Archosauria</taxon>
        <taxon>Dinosauria</taxon>
        <taxon>Saurischia</taxon>
        <taxon>Theropoda</taxon>
        <taxon>Coelurosauria</taxon>
        <taxon>Aves</taxon>
        <taxon>Neognathae</taxon>
        <taxon>Neoaves</taxon>
        <taxon>Charadriiformes</taxon>
        <taxon>Charadriidae</taxon>
        <taxon>Ibidorhyncha</taxon>
    </lineage>
</organism>
<dbReference type="InterPro" id="IPR043521">
    <property type="entry name" value="TNFR_13C/17"/>
</dbReference>
<reference evidence="3 4" key="1">
    <citation type="submission" date="2019-09" db="EMBL/GenBank/DDBJ databases">
        <title>Bird 10,000 Genomes (B10K) Project - Family phase.</title>
        <authorList>
            <person name="Zhang G."/>
        </authorList>
    </citation>
    <scope>NUCLEOTIDE SEQUENCE [LARGE SCALE GENOMIC DNA]</scope>
    <source>
        <strain evidence="3">B10K-DU-030-25</strain>
    </source>
</reference>
<evidence type="ECO:0000313" key="3">
    <source>
        <dbReference type="EMBL" id="NXA21430.1"/>
    </source>
</evidence>
<keyword evidence="1" id="KW-0812">Transmembrane</keyword>
<name>A0A7K7TX26_9CHAR</name>
<dbReference type="GO" id="GO:0031295">
    <property type="term" value="P:T cell costimulation"/>
    <property type="evidence" value="ECO:0007669"/>
    <property type="project" value="TreeGrafter"/>
</dbReference>
<sequence length="228" mass="23770">RSHSAMSSSGKAPAPSSCLSSQCFDPLTRSCVQCSDLFKENASLPLLTLLVFHPTAEPARMAPTSALAPNLPSVDLPSTLLIFGVPAVVGLILALAALWGFLACKVGKQRRKRKAADEEAEANMDAASPLPGPGCQDPAVPEGDAILDPAPCLHHNGGLKMPGPPGKASAKRRPCCQGDADGDIVLISTVYPRHEECNHGFPLPATELGATALVTTKTTQNFASEERA</sequence>
<keyword evidence="1" id="KW-1133">Transmembrane helix</keyword>
<dbReference type="PANTHER" id="PTHR20437:SF2">
    <property type="entry name" value="TUMOR NECROSIS FACTOR RECEPTOR SUPERFAMILY MEMBER 13C"/>
    <property type="match status" value="1"/>
</dbReference>
<evidence type="ECO:0000259" key="2">
    <source>
        <dbReference type="Pfam" id="PF09256"/>
    </source>
</evidence>
<protein>
    <submittedName>
        <fullName evidence="3">TR13C factor</fullName>
    </submittedName>
</protein>
<dbReference type="AlphaFoldDB" id="A0A7K7TX26"/>
<dbReference type="PRINTS" id="PR01964">
    <property type="entry name" value="TNFACTORR13C"/>
</dbReference>
<keyword evidence="4" id="KW-1185">Reference proteome</keyword>
<dbReference type="GO" id="GO:0030890">
    <property type="term" value="P:positive regulation of B cell proliferation"/>
    <property type="evidence" value="ECO:0007669"/>
    <property type="project" value="TreeGrafter"/>
</dbReference>
<dbReference type="PANTHER" id="PTHR20437">
    <property type="entry name" value="TUMOR NECROSIS FACTOR RECEPTOR SUBFAMILY MEMBER 13/17"/>
    <property type="match status" value="1"/>
</dbReference>
<dbReference type="EMBL" id="VZSZ01003906">
    <property type="protein sequence ID" value="NXA21430.1"/>
    <property type="molecule type" value="Genomic_DNA"/>
</dbReference>
<dbReference type="GO" id="GO:0031296">
    <property type="term" value="P:B cell costimulation"/>
    <property type="evidence" value="ECO:0007669"/>
    <property type="project" value="TreeGrafter"/>
</dbReference>
<evidence type="ECO:0000256" key="1">
    <source>
        <dbReference type="SAM" id="Phobius"/>
    </source>
</evidence>
<dbReference type="GO" id="GO:0038023">
    <property type="term" value="F:signaling receptor activity"/>
    <property type="evidence" value="ECO:0007669"/>
    <property type="project" value="InterPro"/>
</dbReference>
<evidence type="ECO:0000313" key="4">
    <source>
        <dbReference type="Proteomes" id="UP000587655"/>
    </source>
</evidence>
<accession>A0A7K7TX26</accession>
<dbReference type="InterPro" id="IPR015336">
    <property type="entry name" value="TNFR_13C_TALL-1-bd"/>
</dbReference>
<dbReference type="GO" id="GO:0033209">
    <property type="term" value="P:tumor necrosis factor-mediated signaling pathway"/>
    <property type="evidence" value="ECO:0007669"/>
    <property type="project" value="InterPro"/>
</dbReference>
<comment type="caution">
    <text evidence="3">The sequence shown here is derived from an EMBL/GenBank/DDBJ whole genome shotgun (WGS) entry which is preliminary data.</text>
</comment>
<dbReference type="GO" id="GO:0009897">
    <property type="term" value="C:external side of plasma membrane"/>
    <property type="evidence" value="ECO:0007669"/>
    <property type="project" value="TreeGrafter"/>
</dbReference>
<feature type="non-terminal residue" evidence="3">
    <location>
        <position position="228"/>
    </location>
</feature>
<dbReference type="Pfam" id="PF09256">
    <property type="entry name" value="BaffR-Tall_bind"/>
    <property type="match status" value="1"/>
</dbReference>
<keyword evidence="1" id="KW-0472">Membrane</keyword>
<feature type="transmembrane region" description="Helical" evidence="1">
    <location>
        <begin position="80"/>
        <end position="104"/>
    </location>
</feature>
<dbReference type="InterPro" id="IPR022338">
    <property type="entry name" value="TNFR_13C"/>
</dbReference>
<dbReference type="Proteomes" id="UP000587655">
    <property type="component" value="Unassembled WGS sequence"/>
</dbReference>
<feature type="domain" description="Tumour necrosis factor receptor 13C TALL-1 binding" evidence="2">
    <location>
        <begin position="15"/>
        <end position="35"/>
    </location>
</feature>
<proteinExistence type="predicted"/>
<dbReference type="GO" id="GO:0042102">
    <property type="term" value="P:positive regulation of T cell proliferation"/>
    <property type="evidence" value="ECO:0007669"/>
    <property type="project" value="TreeGrafter"/>
</dbReference>
<gene>
    <name evidence="3" type="primary">Tnfrsf13c</name>
    <name evidence="3" type="ORF">IBISTR_R13259</name>
</gene>
<feature type="non-terminal residue" evidence="3">
    <location>
        <position position="1"/>
    </location>
</feature>